<gene>
    <name evidence="2" type="ORF">SAMN05443667_11439</name>
</gene>
<keyword evidence="3" id="KW-1185">Reference proteome</keyword>
<feature type="signal peptide" evidence="1">
    <location>
        <begin position="1"/>
        <end position="22"/>
    </location>
</feature>
<organism evidence="2 3">
    <name type="scientific">Flavobacterium gillisiae</name>
    <dbReference type="NCBI Taxonomy" id="150146"/>
    <lineage>
        <taxon>Bacteria</taxon>
        <taxon>Pseudomonadati</taxon>
        <taxon>Bacteroidota</taxon>
        <taxon>Flavobacteriia</taxon>
        <taxon>Flavobacteriales</taxon>
        <taxon>Flavobacteriaceae</taxon>
        <taxon>Flavobacterium</taxon>
    </lineage>
</organism>
<evidence type="ECO:0000313" key="2">
    <source>
        <dbReference type="EMBL" id="SEA98679.1"/>
    </source>
</evidence>
<dbReference type="InterPro" id="IPR032676">
    <property type="entry name" value="YkuD_2"/>
</dbReference>
<dbReference type="PANTHER" id="PTHR38477">
    <property type="entry name" value="HYPOTHETICAL EXPORTED PROTEIN"/>
    <property type="match status" value="1"/>
</dbReference>
<name>A0A1H4FMU5_9FLAO</name>
<keyword evidence="1" id="KW-0732">Signal</keyword>
<reference evidence="3" key="1">
    <citation type="submission" date="2016-10" db="EMBL/GenBank/DDBJ databases">
        <authorList>
            <person name="Varghese N."/>
            <person name="Submissions S."/>
        </authorList>
    </citation>
    <scope>NUCLEOTIDE SEQUENCE [LARGE SCALE GENOMIC DNA]</scope>
    <source>
        <strain evidence="3">DSM 22376</strain>
    </source>
</reference>
<dbReference type="PANTHER" id="PTHR38477:SF1">
    <property type="entry name" value="MUREIN L,D-TRANSPEPTIDASE CATALYTIC DOMAIN FAMILY PROTEIN"/>
    <property type="match status" value="1"/>
</dbReference>
<accession>A0A1H4FMU5</accession>
<dbReference type="AlphaFoldDB" id="A0A1H4FMU5"/>
<evidence type="ECO:0000256" key="1">
    <source>
        <dbReference type="SAM" id="SignalP"/>
    </source>
</evidence>
<dbReference type="EMBL" id="FNRD01000014">
    <property type="protein sequence ID" value="SEA98679.1"/>
    <property type="molecule type" value="Genomic_DNA"/>
</dbReference>
<dbReference type="RefSeq" id="WP_091092860.1">
    <property type="nucleotide sequence ID" value="NZ_FNRD01000014.1"/>
</dbReference>
<sequence length="207" mass="23730">MRKLFFVSLSIGLFFLSANIFAKNIDGNPFAYIELNSATEEKLLQHVKRIKDLVRSNSNYNQEIAFFIDMEVMSGKNRFFVYDLKNDVLLDQGLVAHGFGSRIKSDGNQKFSNENGSLCTSLGSYSIGNSYNGQYGKAYKLYGLDATNNKSFSRNIVLHKSTDVPYEEQNDQIGYSFGCPMVNEQYYQRIEKRIDDSKRSIILDIYY</sequence>
<protein>
    <submittedName>
        <fullName evidence="2">L,D-transpeptidase catalytic domain</fullName>
    </submittedName>
</protein>
<proteinExistence type="predicted"/>
<dbReference type="Proteomes" id="UP000198951">
    <property type="component" value="Unassembled WGS sequence"/>
</dbReference>
<dbReference type="Pfam" id="PF13645">
    <property type="entry name" value="YkuD_2"/>
    <property type="match status" value="1"/>
</dbReference>
<dbReference type="OrthoDB" id="1247236at2"/>
<dbReference type="STRING" id="150146.SAMN05443667_11439"/>
<evidence type="ECO:0000313" key="3">
    <source>
        <dbReference type="Proteomes" id="UP000198951"/>
    </source>
</evidence>
<feature type="chain" id="PRO_5011690985" evidence="1">
    <location>
        <begin position="23"/>
        <end position="207"/>
    </location>
</feature>